<dbReference type="InterPro" id="IPR002182">
    <property type="entry name" value="NB-ARC"/>
</dbReference>
<dbReference type="PRINTS" id="PR00364">
    <property type="entry name" value="DISEASERSIST"/>
</dbReference>
<dbReference type="InterPro" id="IPR041118">
    <property type="entry name" value="Rx_N"/>
</dbReference>
<dbReference type="SUPFAM" id="SSF52540">
    <property type="entry name" value="P-loop containing nucleoside triphosphate hydrolases"/>
    <property type="match status" value="1"/>
</dbReference>
<dbReference type="AlphaFoldDB" id="A0A5N6R7F8"/>
<evidence type="ECO:0000256" key="4">
    <source>
        <dbReference type="ARBA" id="ARBA00022840"/>
    </source>
</evidence>
<dbReference type="PANTHER" id="PTHR36766:SF63">
    <property type="entry name" value="NB-ARC DOMAIN-CONTAINING PROTEIN"/>
    <property type="match status" value="1"/>
</dbReference>
<evidence type="ECO:0000256" key="5">
    <source>
        <dbReference type="SAM" id="MobiDB-lite"/>
    </source>
</evidence>
<feature type="domain" description="NB-ARC" evidence="6">
    <location>
        <begin position="131"/>
        <end position="306"/>
    </location>
</feature>
<evidence type="ECO:0000256" key="2">
    <source>
        <dbReference type="ARBA" id="ARBA00022741"/>
    </source>
</evidence>
<evidence type="ECO:0000313" key="10">
    <source>
        <dbReference type="Proteomes" id="UP000327013"/>
    </source>
</evidence>
<dbReference type="Gene3D" id="1.20.5.4130">
    <property type="match status" value="1"/>
</dbReference>
<dbReference type="GO" id="GO:0005524">
    <property type="term" value="F:ATP binding"/>
    <property type="evidence" value="ECO:0007669"/>
    <property type="project" value="UniProtKB-KW"/>
</dbReference>
<dbReference type="EMBL" id="CM017325">
    <property type="protein sequence ID" value="KAE8055717.1"/>
    <property type="molecule type" value="Genomic_DNA"/>
</dbReference>
<dbReference type="Gene3D" id="3.40.50.300">
    <property type="entry name" value="P-loop containing nucleotide triphosphate hydrolases"/>
    <property type="match status" value="1"/>
</dbReference>
<keyword evidence="2" id="KW-0547">Nucleotide-binding</keyword>
<keyword evidence="1" id="KW-0677">Repeat</keyword>
<sequence>MAEIAVTYVLDKLVALIEVEVQLLKGVKEEIVWIADELSHIKPFLRLADEMEERSPELDVWVKQVRHVAYDIEDVLDECRLVFTHPLGYLGRTSQISGETTIVDTKIAPNTYHDRRQDALLLDEADLVGIEKPKKQLISWLVRDDSGREAVSVVGMGGLGKTTQVKKVYDDAQVKLHYKYRAWVSVSQSFKMEDVLKDMVQQLYKMKRKPVPQRMDSMSTDQPRSKIKNFLQQKRYLIVLDDVWHMDDWDAVKYTLPNNSCSRVMLTTRNSEVAFASCKEFNGNVYPLNPLTPQESWTLFCRKTFGVSSCPPYLNNFTVSTLRRCEGLPLAIVAISGVLGTKNRIDDWDLIQRSLADEIKENSESSNSLSFSLDFRLLNVLDLQGAPLEIFPNEITKLFHLKYLSLRGTKIEIIPSSVGNLQNLETFDLKHTCVTALPPEVSRLQKLHHLLVYRYEIHSYAHFNSKYGFKAMAPQIRHLRFLQKLGVIEVDDLDGDDMMKELGRLNQLRRLVIVKLRRENGAALCSSINSLTNLRALSITSIKENEIIDLESLSFPPPFLQRLYLTGCLPNLVHLEFLQVYEGEILQFKVQGFQRLKVLGLDKLGALTTVTVEMGAMPFLEKLILQRCKSFHRLPSGIEHLSKLKLLEFFDMPDVLIKTIRPDIKGGDYWKVAHVPEINSAYWRDGAWDVYSLDRPSEREGSAPTRSHELPPYWK</sequence>
<dbReference type="OrthoDB" id="690341at2759"/>
<evidence type="ECO:0000259" key="7">
    <source>
        <dbReference type="Pfam" id="PF18052"/>
    </source>
</evidence>
<feature type="domain" description="Disease resistance N-terminal" evidence="7">
    <location>
        <begin position="5"/>
        <end position="81"/>
    </location>
</feature>
<evidence type="ECO:0000256" key="1">
    <source>
        <dbReference type="ARBA" id="ARBA00022737"/>
    </source>
</evidence>
<dbReference type="InterPro" id="IPR027417">
    <property type="entry name" value="P-loop_NTPase"/>
</dbReference>
<dbReference type="GO" id="GO:0051707">
    <property type="term" value="P:response to other organism"/>
    <property type="evidence" value="ECO:0007669"/>
    <property type="project" value="UniProtKB-ARBA"/>
</dbReference>
<keyword evidence="10" id="KW-1185">Reference proteome</keyword>
<evidence type="ECO:0000256" key="3">
    <source>
        <dbReference type="ARBA" id="ARBA00022821"/>
    </source>
</evidence>
<dbReference type="InterPro" id="IPR032675">
    <property type="entry name" value="LRR_dom_sf"/>
</dbReference>
<keyword evidence="4" id="KW-0067">ATP-binding</keyword>
<dbReference type="InterPro" id="IPR055414">
    <property type="entry name" value="LRR_R13L4/SHOC2-like"/>
</dbReference>
<dbReference type="Pfam" id="PF23598">
    <property type="entry name" value="LRR_14"/>
    <property type="match status" value="1"/>
</dbReference>
<evidence type="ECO:0000259" key="6">
    <source>
        <dbReference type="Pfam" id="PF00931"/>
    </source>
</evidence>
<gene>
    <name evidence="9" type="ORF">FH972_012539</name>
</gene>
<dbReference type="GO" id="GO:0043531">
    <property type="term" value="F:ADP binding"/>
    <property type="evidence" value="ECO:0007669"/>
    <property type="project" value="InterPro"/>
</dbReference>
<proteinExistence type="predicted"/>
<organism evidence="9 10">
    <name type="scientific">Carpinus fangiana</name>
    <dbReference type="NCBI Taxonomy" id="176857"/>
    <lineage>
        <taxon>Eukaryota</taxon>
        <taxon>Viridiplantae</taxon>
        <taxon>Streptophyta</taxon>
        <taxon>Embryophyta</taxon>
        <taxon>Tracheophyta</taxon>
        <taxon>Spermatophyta</taxon>
        <taxon>Magnoliopsida</taxon>
        <taxon>eudicotyledons</taxon>
        <taxon>Gunneridae</taxon>
        <taxon>Pentapetalae</taxon>
        <taxon>rosids</taxon>
        <taxon>fabids</taxon>
        <taxon>Fagales</taxon>
        <taxon>Betulaceae</taxon>
        <taxon>Carpinus</taxon>
    </lineage>
</organism>
<protein>
    <recommendedName>
        <fullName evidence="11">AAA+ ATPase domain-containing protein</fullName>
    </recommendedName>
</protein>
<accession>A0A5N6R7F8</accession>
<dbReference type="Gene3D" id="3.80.10.10">
    <property type="entry name" value="Ribonuclease Inhibitor"/>
    <property type="match status" value="1"/>
</dbReference>
<dbReference type="CDD" id="cd14798">
    <property type="entry name" value="RX-CC_like"/>
    <property type="match status" value="1"/>
</dbReference>
<dbReference type="Pfam" id="PF00931">
    <property type="entry name" value="NB-ARC"/>
    <property type="match status" value="1"/>
</dbReference>
<dbReference type="PANTHER" id="PTHR36766">
    <property type="entry name" value="PLANT BROAD-SPECTRUM MILDEW RESISTANCE PROTEIN RPW8"/>
    <property type="match status" value="1"/>
</dbReference>
<feature type="domain" description="Disease resistance R13L4/SHOC-2-like LRR" evidence="8">
    <location>
        <begin position="369"/>
        <end position="567"/>
    </location>
</feature>
<evidence type="ECO:0008006" key="11">
    <source>
        <dbReference type="Google" id="ProtNLM"/>
    </source>
</evidence>
<dbReference type="FunFam" id="3.40.50.300:FF:001091">
    <property type="entry name" value="Probable disease resistance protein At1g61300"/>
    <property type="match status" value="1"/>
</dbReference>
<feature type="region of interest" description="Disordered" evidence="5">
    <location>
        <begin position="696"/>
        <end position="715"/>
    </location>
</feature>
<feature type="compositionally biased region" description="Basic and acidic residues" evidence="5">
    <location>
        <begin position="696"/>
        <end position="709"/>
    </location>
</feature>
<evidence type="ECO:0000313" key="9">
    <source>
        <dbReference type="EMBL" id="KAE8055717.1"/>
    </source>
</evidence>
<dbReference type="Proteomes" id="UP000327013">
    <property type="component" value="Chromosome 5"/>
</dbReference>
<dbReference type="Pfam" id="PF18052">
    <property type="entry name" value="Rx_N"/>
    <property type="match status" value="1"/>
</dbReference>
<keyword evidence="3" id="KW-0611">Plant defense</keyword>
<dbReference type="SUPFAM" id="SSF52058">
    <property type="entry name" value="L domain-like"/>
    <property type="match status" value="1"/>
</dbReference>
<dbReference type="GO" id="GO:0006952">
    <property type="term" value="P:defense response"/>
    <property type="evidence" value="ECO:0007669"/>
    <property type="project" value="UniProtKB-KW"/>
</dbReference>
<dbReference type="InterPro" id="IPR038005">
    <property type="entry name" value="RX-like_CC"/>
</dbReference>
<name>A0A5N6R7F8_9ROSI</name>
<reference evidence="9 10" key="1">
    <citation type="submission" date="2019-06" db="EMBL/GenBank/DDBJ databases">
        <title>A chromosomal-level reference genome of Carpinus fangiana (Coryloideae, Betulaceae).</title>
        <authorList>
            <person name="Yang X."/>
            <person name="Wang Z."/>
            <person name="Zhang L."/>
            <person name="Hao G."/>
            <person name="Liu J."/>
            <person name="Yang Y."/>
        </authorList>
    </citation>
    <scope>NUCLEOTIDE SEQUENCE [LARGE SCALE GENOMIC DNA]</scope>
    <source>
        <strain evidence="9">Cfa_2016G</strain>
        <tissue evidence="9">Leaf</tissue>
    </source>
</reference>
<evidence type="ECO:0000259" key="8">
    <source>
        <dbReference type="Pfam" id="PF23598"/>
    </source>
</evidence>